<reference evidence="3 4" key="1">
    <citation type="submission" date="2016-10" db="EMBL/GenBank/DDBJ databases">
        <authorList>
            <person name="de Groot N.N."/>
        </authorList>
    </citation>
    <scope>NUCLEOTIDE SEQUENCE [LARGE SCALE GENOMIC DNA]</scope>
    <source>
        <strain evidence="3 4">DSM 43019</strain>
    </source>
</reference>
<gene>
    <name evidence="3" type="ORF">SAMN05421541_101383</name>
</gene>
<keyword evidence="2" id="KW-0732">Signal</keyword>
<accession>A0A1I1ZYD4</accession>
<feature type="chain" id="PRO_5011492602" description="PknH-like extracellular domain-containing protein" evidence="2">
    <location>
        <begin position="24"/>
        <end position="207"/>
    </location>
</feature>
<sequence>MRRIILAVAATAAVTLPAAPASAGPPTLDDLRKGLLTEAEAPAGWHSLGEPSNERLPIPRNRSLCEDDQPAGEESATTAAIGYFSEDDGTSLAMGVAAPGASNALAFIQALEKTITRCPSQGSGDDLTTITRLEVPAFGDAATGVRVEETGDGDQDRDLTVAVTDGDVLVVFEMIDGDRADETDFLAFVDAGMLKLAEAGGGQFSAA</sequence>
<feature type="signal peptide" evidence="2">
    <location>
        <begin position="1"/>
        <end position="23"/>
    </location>
</feature>
<organism evidence="3 4">
    <name type="scientific">Actinoplanes philippinensis</name>
    <dbReference type="NCBI Taxonomy" id="35752"/>
    <lineage>
        <taxon>Bacteria</taxon>
        <taxon>Bacillati</taxon>
        <taxon>Actinomycetota</taxon>
        <taxon>Actinomycetes</taxon>
        <taxon>Micromonosporales</taxon>
        <taxon>Micromonosporaceae</taxon>
        <taxon>Actinoplanes</taxon>
    </lineage>
</organism>
<evidence type="ECO:0000256" key="1">
    <source>
        <dbReference type="SAM" id="MobiDB-lite"/>
    </source>
</evidence>
<evidence type="ECO:0008006" key="5">
    <source>
        <dbReference type="Google" id="ProtNLM"/>
    </source>
</evidence>
<protein>
    <recommendedName>
        <fullName evidence="5">PknH-like extracellular domain-containing protein</fullName>
    </recommendedName>
</protein>
<evidence type="ECO:0000313" key="4">
    <source>
        <dbReference type="Proteomes" id="UP000199645"/>
    </source>
</evidence>
<name>A0A1I1ZYD4_9ACTN</name>
<evidence type="ECO:0000313" key="3">
    <source>
        <dbReference type="EMBL" id="SFE36681.1"/>
    </source>
</evidence>
<feature type="region of interest" description="Disordered" evidence="1">
    <location>
        <begin position="42"/>
        <end position="72"/>
    </location>
</feature>
<evidence type="ECO:0000256" key="2">
    <source>
        <dbReference type="SAM" id="SignalP"/>
    </source>
</evidence>
<keyword evidence="4" id="KW-1185">Reference proteome</keyword>
<dbReference type="OrthoDB" id="9968417at2"/>
<dbReference type="Proteomes" id="UP000199645">
    <property type="component" value="Unassembled WGS sequence"/>
</dbReference>
<proteinExistence type="predicted"/>
<dbReference type="RefSeq" id="WP_143133566.1">
    <property type="nucleotide sequence ID" value="NZ_BOMT01000011.1"/>
</dbReference>
<dbReference type="AlphaFoldDB" id="A0A1I1ZYD4"/>
<dbReference type="EMBL" id="FONV01000001">
    <property type="protein sequence ID" value="SFE36681.1"/>
    <property type="molecule type" value="Genomic_DNA"/>
</dbReference>